<evidence type="ECO:0000313" key="5">
    <source>
        <dbReference type="Proteomes" id="UP000245474"/>
    </source>
</evidence>
<evidence type="ECO:0000256" key="2">
    <source>
        <dbReference type="ARBA" id="ARBA00023002"/>
    </source>
</evidence>
<protein>
    <submittedName>
        <fullName evidence="4">Aldehyde dehydrogenase</fullName>
    </submittedName>
</protein>
<dbReference type="Gene3D" id="3.40.605.10">
    <property type="entry name" value="Aldehyde Dehydrogenase, Chain A, domain 1"/>
    <property type="match status" value="1"/>
</dbReference>
<keyword evidence="5" id="KW-1185">Reference proteome</keyword>
<dbReference type="RefSeq" id="WP_109679839.1">
    <property type="nucleotide sequence ID" value="NZ_CP086615.1"/>
</dbReference>
<dbReference type="FunFam" id="3.40.605.10:FF:000007">
    <property type="entry name" value="NAD/NADP-dependent betaine aldehyde dehydrogenase"/>
    <property type="match status" value="1"/>
</dbReference>
<comment type="caution">
    <text evidence="4">The sequence shown here is derived from an EMBL/GenBank/DDBJ whole genome shotgun (WGS) entry which is preliminary data.</text>
</comment>
<dbReference type="InterPro" id="IPR015590">
    <property type="entry name" value="Aldehyde_DH_dom"/>
</dbReference>
<dbReference type="Pfam" id="PF00171">
    <property type="entry name" value="Aldedh"/>
    <property type="match status" value="1"/>
</dbReference>
<evidence type="ECO:0000256" key="1">
    <source>
        <dbReference type="ARBA" id="ARBA00009986"/>
    </source>
</evidence>
<evidence type="ECO:0000259" key="3">
    <source>
        <dbReference type="Pfam" id="PF00171"/>
    </source>
</evidence>
<sequence>MNDIAEPAWASHVNGNWLAGGETHSIHDPGDLEQVTRRYRLATADDADAAVDAAASAFPAWAGTPAATRAGYVYKLIDLWREHVDEIAESVTREMGKPLAESRSEANRAIDEMRFWAGEALRLGDRTFESARPHTEAYTIRQPIGPVAAVSPWNFPILTPIRKLIPGLVCGCTVVLKPALQAPGAAVLLLRLLERTGLPAGVANLLIGAGRDVGDRLVRHPAIAGITFTGSTDVGIRLGVLAAERNAKVQLEMGGKNGAVVAGYGDVEHAAKEIAAAAFAVSGQRCTAISRVIVPQAERAALEQALVARAEALKVGHGLDSETGMGPLASREQLDKVQHYVALAQQGEGRVLTGGRALEGDGYYYAPTVITDVSPESALATEEIFGPVLVVVPVADREEAIRVHNSVRYGLTSSVFTDDMDFAHAFTRRAEAGMVHVNHGTNSEGHLPFGGWKQSGQGAFGIGDTAADFYTTLKAVYRMHRG</sequence>
<evidence type="ECO:0000313" key="4">
    <source>
        <dbReference type="EMBL" id="PWG61527.1"/>
    </source>
</evidence>
<feature type="domain" description="Aldehyde dehydrogenase" evidence="3">
    <location>
        <begin position="22"/>
        <end position="476"/>
    </location>
</feature>
<accession>A0A2U2MXD4</accession>
<dbReference type="InterPro" id="IPR016162">
    <property type="entry name" value="Ald_DH_N"/>
</dbReference>
<dbReference type="PANTHER" id="PTHR43353">
    <property type="entry name" value="SUCCINATE-SEMIALDEHYDE DEHYDROGENASE, MITOCHONDRIAL"/>
    <property type="match status" value="1"/>
</dbReference>
<dbReference type="SUPFAM" id="SSF53720">
    <property type="entry name" value="ALDH-like"/>
    <property type="match status" value="1"/>
</dbReference>
<dbReference type="Gene3D" id="3.40.309.10">
    <property type="entry name" value="Aldehyde Dehydrogenase, Chain A, domain 2"/>
    <property type="match status" value="1"/>
</dbReference>
<name>A0A2U2MXD4_9GAMM</name>
<dbReference type="AlphaFoldDB" id="A0A2U2MXD4"/>
<organism evidence="4 5">
    <name type="scientific">Sediminicurvatus halobius</name>
    <dbReference type="NCBI Taxonomy" id="2182432"/>
    <lineage>
        <taxon>Bacteria</taxon>
        <taxon>Pseudomonadati</taxon>
        <taxon>Pseudomonadota</taxon>
        <taxon>Gammaproteobacteria</taxon>
        <taxon>Chromatiales</taxon>
        <taxon>Ectothiorhodospiraceae</taxon>
        <taxon>Sediminicurvatus</taxon>
    </lineage>
</organism>
<dbReference type="OrthoDB" id="9796958at2"/>
<dbReference type="InterPro" id="IPR016163">
    <property type="entry name" value="Ald_DH_C"/>
</dbReference>
<keyword evidence="2" id="KW-0560">Oxidoreductase</keyword>
<proteinExistence type="inferred from homology"/>
<dbReference type="Proteomes" id="UP000245474">
    <property type="component" value="Unassembled WGS sequence"/>
</dbReference>
<dbReference type="InterPro" id="IPR050740">
    <property type="entry name" value="Aldehyde_DH_Superfamily"/>
</dbReference>
<dbReference type="EMBL" id="QFFI01000032">
    <property type="protein sequence ID" value="PWG61527.1"/>
    <property type="molecule type" value="Genomic_DNA"/>
</dbReference>
<dbReference type="InterPro" id="IPR016161">
    <property type="entry name" value="Ald_DH/histidinol_DH"/>
</dbReference>
<dbReference type="PANTHER" id="PTHR43353:SF5">
    <property type="entry name" value="SUCCINATE-SEMIALDEHYDE DEHYDROGENASE, MITOCHONDRIAL"/>
    <property type="match status" value="1"/>
</dbReference>
<gene>
    <name evidence="4" type="ORF">DEM34_15985</name>
</gene>
<comment type="similarity">
    <text evidence="1">Belongs to the aldehyde dehydrogenase family.</text>
</comment>
<dbReference type="GO" id="GO:0016620">
    <property type="term" value="F:oxidoreductase activity, acting on the aldehyde or oxo group of donors, NAD or NADP as acceptor"/>
    <property type="evidence" value="ECO:0007669"/>
    <property type="project" value="InterPro"/>
</dbReference>
<reference evidence="4 5" key="1">
    <citation type="submission" date="2018-05" db="EMBL/GenBank/DDBJ databases">
        <title>Spiribacter halobius sp. nov., a moderately halophilic bacterium isolated from marine solar saltern.</title>
        <authorList>
            <person name="Zheng W.-S."/>
            <person name="Lu D.-C."/>
            <person name="Du Z.-J."/>
        </authorList>
    </citation>
    <scope>NUCLEOTIDE SEQUENCE [LARGE SCALE GENOMIC DNA]</scope>
    <source>
        <strain evidence="4 5">E85</strain>
    </source>
</reference>